<dbReference type="SUPFAM" id="SSF52172">
    <property type="entry name" value="CheY-like"/>
    <property type="match status" value="1"/>
</dbReference>
<dbReference type="PROSITE" id="PS50883">
    <property type="entry name" value="EAL"/>
    <property type="match status" value="1"/>
</dbReference>
<dbReference type="CDD" id="cd01948">
    <property type="entry name" value="EAL"/>
    <property type="match status" value="1"/>
</dbReference>
<feature type="compositionally biased region" description="Basic and acidic residues" evidence="2">
    <location>
        <begin position="599"/>
        <end position="617"/>
    </location>
</feature>
<dbReference type="InterPro" id="IPR035919">
    <property type="entry name" value="EAL_sf"/>
</dbReference>
<dbReference type="PANTHER" id="PTHR33121">
    <property type="entry name" value="CYCLIC DI-GMP PHOSPHODIESTERASE PDEF"/>
    <property type="match status" value="1"/>
</dbReference>
<dbReference type="CDD" id="cd01949">
    <property type="entry name" value="GGDEF"/>
    <property type="match status" value="1"/>
</dbReference>
<evidence type="ECO:0000256" key="2">
    <source>
        <dbReference type="SAM" id="MobiDB-lite"/>
    </source>
</evidence>
<dbReference type="SMART" id="SM00448">
    <property type="entry name" value="REC"/>
    <property type="match status" value="1"/>
</dbReference>
<dbReference type="GO" id="GO:0000160">
    <property type="term" value="P:phosphorelay signal transduction system"/>
    <property type="evidence" value="ECO:0007669"/>
    <property type="project" value="InterPro"/>
</dbReference>
<evidence type="ECO:0000313" key="6">
    <source>
        <dbReference type="EMBL" id="TDU31006.1"/>
    </source>
</evidence>
<dbReference type="PROSITE" id="PS50110">
    <property type="entry name" value="RESPONSE_REGULATORY"/>
    <property type="match status" value="1"/>
</dbReference>
<feature type="domain" description="Response regulatory" evidence="3">
    <location>
        <begin position="8"/>
        <end position="124"/>
    </location>
</feature>
<evidence type="ECO:0000259" key="5">
    <source>
        <dbReference type="PROSITE" id="PS50887"/>
    </source>
</evidence>
<dbReference type="Proteomes" id="UP000295341">
    <property type="component" value="Unassembled WGS sequence"/>
</dbReference>
<dbReference type="SMART" id="SM00267">
    <property type="entry name" value="GGDEF"/>
    <property type="match status" value="1"/>
</dbReference>
<dbReference type="RefSeq" id="WP_162850977.1">
    <property type="nucleotide sequence ID" value="NZ_MWIN01000022.1"/>
</dbReference>
<comment type="caution">
    <text evidence="1">Lacks conserved residue(s) required for the propagation of feature annotation.</text>
</comment>
<feature type="region of interest" description="Disordered" evidence="2">
    <location>
        <begin position="599"/>
        <end position="650"/>
    </location>
</feature>
<dbReference type="SMART" id="SM00052">
    <property type="entry name" value="EAL"/>
    <property type="match status" value="1"/>
</dbReference>
<evidence type="ECO:0000256" key="1">
    <source>
        <dbReference type="PROSITE-ProRule" id="PRU00169"/>
    </source>
</evidence>
<dbReference type="NCBIfam" id="TIGR00254">
    <property type="entry name" value="GGDEF"/>
    <property type="match status" value="1"/>
</dbReference>
<accession>A0A4V3F613</accession>
<sequence length="650" mass="71639">MDPSKQPRIFVADDPVDGRAWATVAMHGLGSVVQWGDGQKLLDALTEMAAPDVVFVSDSLPDFTGLEICLRLTSSAVTRATPVILMSTDPSDEFIRSAFEAGATDVLHQPLHPDLLRARVRSYLALSRQARPMDAETQSKTAELERMIETLRAELSERERLMARAEFLFDHDLVTGLPNRRHLLQLVERARRRAEGSHWPMAIVALGIERYAALQASMDKDSFDRMISAAAAGLRQSLRPMDFVARISEELFAAVLVPRETDTAEIVSRNARDIVARAAAALNSEIMLDGRHVALEVRTAVAIYPQDGAHGKDLLKHLDDTLTLTRGATPRERRRIKTPDLASALALELRLRQAIDSDRLIPFYQPKIDAKTGLLLGGETLIRWPLRTGEYVGPGEFVPIAEAGGLIPVLDDYVLTAACVQIAEWQDRFPNFRIGVNLSALKLHNRGVFDRLRELFATTGARARHLELEITESALITDFDAASNWLSAVRTMGVSVALDDFGTGYSSLAYLRRLPLDAIKIDQSFVSGLNEDRSTVPIVRAMIAMAKALGMQVIAEGVETPWQAQILTELGCDGLQGFLYSPAVPAEKFEAMLAAGRVDPRIKKEMPEPPADRRRSSESANQPDSRMPGNGPPAVARDNRTQNAQSKRKP</sequence>
<protein>
    <submittedName>
        <fullName evidence="6">Diguanylate cyclase (GGDEF)-like protein</fullName>
    </submittedName>
</protein>
<feature type="domain" description="GGDEF" evidence="5">
    <location>
        <begin position="199"/>
        <end position="339"/>
    </location>
</feature>
<evidence type="ECO:0000313" key="7">
    <source>
        <dbReference type="Proteomes" id="UP000295341"/>
    </source>
</evidence>
<dbReference type="Pfam" id="PF00990">
    <property type="entry name" value="GGDEF"/>
    <property type="match status" value="1"/>
</dbReference>
<dbReference type="InterPro" id="IPR001789">
    <property type="entry name" value="Sig_transdc_resp-reg_receiver"/>
</dbReference>
<dbReference type="GO" id="GO:0071111">
    <property type="term" value="F:cyclic-guanylate-specific phosphodiesterase activity"/>
    <property type="evidence" value="ECO:0007669"/>
    <property type="project" value="InterPro"/>
</dbReference>
<comment type="caution">
    <text evidence="6">The sequence shown here is derived from an EMBL/GenBank/DDBJ whole genome shotgun (WGS) entry which is preliminary data.</text>
</comment>
<organism evidence="6 7">
    <name type="scientific">Panacagrimonas perspica</name>
    <dbReference type="NCBI Taxonomy" id="381431"/>
    <lineage>
        <taxon>Bacteria</taxon>
        <taxon>Pseudomonadati</taxon>
        <taxon>Pseudomonadota</taxon>
        <taxon>Gammaproteobacteria</taxon>
        <taxon>Nevskiales</taxon>
        <taxon>Nevskiaceae</taxon>
        <taxon>Panacagrimonas</taxon>
    </lineage>
</organism>
<evidence type="ECO:0000259" key="3">
    <source>
        <dbReference type="PROSITE" id="PS50110"/>
    </source>
</evidence>
<keyword evidence="7" id="KW-1185">Reference proteome</keyword>
<dbReference type="SUPFAM" id="SSF141868">
    <property type="entry name" value="EAL domain-like"/>
    <property type="match status" value="1"/>
</dbReference>
<dbReference type="Pfam" id="PF00072">
    <property type="entry name" value="Response_reg"/>
    <property type="match status" value="1"/>
</dbReference>
<dbReference type="SUPFAM" id="SSF55073">
    <property type="entry name" value="Nucleotide cyclase"/>
    <property type="match status" value="1"/>
</dbReference>
<dbReference type="PANTHER" id="PTHR33121:SF79">
    <property type="entry name" value="CYCLIC DI-GMP PHOSPHODIESTERASE PDED-RELATED"/>
    <property type="match status" value="1"/>
</dbReference>
<dbReference type="Pfam" id="PF00563">
    <property type="entry name" value="EAL"/>
    <property type="match status" value="1"/>
</dbReference>
<feature type="domain" description="EAL" evidence="4">
    <location>
        <begin position="344"/>
        <end position="597"/>
    </location>
</feature>
<dbReference type="AlphaFoldDB" id="A0A4V3F613"/>
<dbReference type="InterPro" id="IPR029787">
    <property type="entry name" value="Nucleotide_cyclase"/>
</dbReference>
<feature type="compositionally biased region" description="Polar residues" evidence="2">
    <location>
        <begin position="641"/>
        <end position="650"/>
    </location>
</feature>
<dbReference type="Gene3D" id="3.40.50.2300">
    <property type="match status" value="1"/>
</dbReference>
<dbReference type="InterPro" id="IPR050706">
    <property type="entry name" value="Cyclic-di-GMP_PDE-like"/>
</dbReference>
<name>A0A4V3F613_9GAMM</name>
<dbReference type="InterPro" id="IPR043128">
    <property type="entry name" value="Rev_trsase/Diguanyl_cyclase"/>
</dbReference>
<proteinExistence type="predicted"/>
<gene>
    <name evidence="6" type="ORF">DFR24_0364</name>
</gene>
<reference evidence="6 7" key="1">
    <citation type="submission" date="2019-03" db="EMBL/GenBank/DDBJ databases">
        <title>Genomic Encyclopedia of Type Strains, Phase IV (KMG-IV): sequencing the most valuable type-strain genomes for metagenomic binning, comparative biology and taxonomic classification.</title>
        <authorList>
            <person name="Goeker M."/>
        </authorList>
    </citation>
    <scope>NUCLEOTIDE SEQUENCE [LARGE SCALE GENOMIC DNA]</scope>
    <source>
        <strain evidence="6 7">DSM 26377</strain>
    </source>
</reference>
<dbReference type="InterPro" id="IPR000160">
    <property type="entry name" value="GGDEF_dom"/>
</dbReference>
<dbReference type="EMBL" id="SOBT01000008">
    <property type="protein sequence ID" value="TDU31006.1"/>
    <property type="molecule type" value="Genomic_DNA"/>
</dbReference>
<dbReference type="Gene3D" id="3.20.20.450">
    <property type="entry name" value="EAL domain"/>
    <property type="match status" value="1"/>
</dbReference>
<dbReference type="InterPro" id="IPR011006">
    <property type="entry name" value="CheY-like_superfamily"/>
</dbReference>
<dbReference type="InterPro" id="IPR001633">
    <property type="entry name" value="EAL_dom"/>
</dbReference>
<dbReference type="PROSITE" id="PS50887">
    <property type="entry name" value="GGDEF"/>
    <property type="match status" value="1"/>
</dbReference>
<evidence type="ECO:0000259" key="4">
    <source>
        <dbReference type="PROSITE" id="PS50883"/>
    </source>
</evidence>
<dbReference type="Gene3D" id="3.30.70.270">
    <property type="match status" value="1"/>
</dbReference>